<proteinExistence type="predicted"/>
<dbReference type="AlphaFoldDB" id="A0A484LR42"/>
<accession>A0A484LR42</accession>
<name>A0A484LR42_9ASTE</name>
<reference evidence="1 2" key="1">
    <citation type="submission" date="2018-04" db="EMBL/GenBank/DDBJ databases">
        <authorList>
            <person name="Vogel A."/>
        </authorList>
    </citation>
    <scope>NUCLEOTIDE SEQUENCE [LARGE SCALE GENOMIC DNA]</scope>
</reference>
<dbReference type="InterPro" id="IPR044259">
    <property type="entry name" value="CYP37-like"/>
</dbReference>
<sequence>MAHPLLCYKAAAAALTLSLPPPLRRKRALLFSRCFPPFSRLSRTPSATPDHHGLALVFSKTTNPRWDKKKITTSIPSLSIFLEPIAVCIICVQGACPMPFFGWESFGPSPAEAVLYSPDAKLPRTGELALRRAIPANTSMKAIQVCHYLH</sequence>
<organism evidence="1 2">
    <name type="scientific">Cuscuta campestris</name>
    <dbReference type="NCBI Taxonomy" id="132261"/>
    <lineage>
        <taxon>Eukaryota</taxon>
        <taxon>Viridiplantae</taxon>
        <taxon>Streptophyta</taxon>
        <taxon>Embryophyta</taxon>
        <taxon>Tracheophyta</taxon>
        <taxon>Spermatophyta</taxon>
        <taxon>Magnoliopsida</taxon>
        <taxon>eudicotyledons</taxon>
        <taxon>Gunneridae</taxon>
        <taxon>Pentapetalae</taxon>
        <taxon>asterids</taxon>
        <taxon>lamiids</taxon>
        <taxon>Solanales</taxon>
        <taxon>Convolvulaceae</taxon>
        <taxon>Cuscuteae</taxon>
        <taxon>Cuscuta</taxon>
        <taxon>Cuscuta subgen. Grammica</taxon>
        <taxon>Cuscuta sect. Cleistogrammica</taxon>
    </lineage>
</organism>
<evidence type="ECO:0000313" key="2">
    <source>
        <dbReference type="Proteomes" id="UP000595140"/>
    </source>
</evidence>
<dbReference type="Proteomes" id="UP000595140">
    <property type="component" value="Unassembled WGS sequence"/>
</dbReference>
<protein>
    <submittedName>
        <fullName evidence="1">Uncharacterized protein</fullName>
    </submittedName>
</protein>
<evidence type="ECO:0000313" key="1">
    <source>
        <dbReference type="EMBL" id="VFQ78719.1"/>
    </source>
</evidence>
<gene>
    <name evidence="1" type="ORF">CCAM_LOCUS20495</name>
</gene>
<dbReference type="PANTHER" id="PTHR47318">
    <property type="entry name" value="PEPTIDYL-PROLYL CIS-TRANS ISOMERASE CYP37, CHLOROPLASTIC"/>
    <property type="match status" value="1"/>
</dbReference>
<dbReference type="OrthoDB" id="1735926at2759"/>
<dbReference type="EMBL" id="OOIL02001823">
    <property type="protein sequence ID" value="VFQ78719.1"/>
    <property type="molecule type" value="Genomic_DNA"/>
</dbReference>
<dbReference type="PANTHER" id="PTHR47318:SF1">
    <property type="entry name" value="PEPTIDYL-PROLYL CIS-TRANS ISOMERASE CYP37, CHLOROPLASTIC"/>
    <property type="match status" value="1"/>
</dbReference>
<keyword evidence="2" id="KW-1185">Reference proteome</keyword>